<accession>A0A803LWZ8</accession>
<dbReference type="PANTHER" id="PTHR31549:SF23">
    <property type="entry name" value="OS03G0591600 PROTEIN"/>
    <property type="match status" value="1"/>
</dbReference>
<feature type="compositionally biased region" description="Basic and acidic residues" evidence="1">
    <location>
        <begin position="319"/>
        <end position="336"/>
    </location>
</feature>
<protein>
    <submittedName>
        <fullName evidence="2">Uncharacterized protein</fullName>
    </submittedName>
</protein>
<name>A0A803LWZ8_CHEQI</name>
<evidence type="ECO:0000313" key="3">
    <source>
        <dbReference type="Proteomes" id="UP000596660"/>
    </source>
</evidence>
<keyword evidence="3" id="KW-1185">Reference proteome</keyword>
<dbReference type="Proteomes" id="UP000596660">
    <property type="component" value="Unplaced"/>
</dbReference>
<feature type="region of interest" description="Disordered" evidence="1">
    <location>
        <begin position="319"/>
        <end position="339"/>
    </location>
</feature>
<reference evidence="2" key="2">
    <citation type="submission" date="2021-03" db="UniProtKB">
        <authorList>
            <consortium name="EnsemblPlants"/>
        </authorList>
    </citation>
    <scope>IDENTIFICATION</scope>
</reference>
<dbReference type="EnsemblPlants" id="AUR62019999-RA">
    <property type="protein sequence ID" value="AUR62019999-RA:cds"/>
    <property type="gene ID" value="AUR62019999"/>
</dbReference>
<proteinExistence type="predicted"/>
<organism evidence="2 3">
    <name type="scientific">Chenopodium quinoa</name>
    <name type="common">Quinoa</name>
    <dbReference type="NCBI Taxonomy" id="63459"/>
    <lineage>
        <taxon>Eukaryota</taxon>
        <taxon>Viridiplantae</taxon>
        <taxon>Streptophyta</taxon>
        <taxon>Embryophyta</taxon>
        <taxon>Tracheophyta</taxon>
        <taxon>Spermatophyta</taxon>
        <taxon>Magnoliopsida</taxon>
        <taxon>eudicotyledons</taxon>
        <taxon>Gunneridae</taxon>
        <taxon>Pentapetalae</taxon>
        <taxon>Caryophyllales</taxon>
        <taxon>Chenopodiaceae</taxon>
        <taxon>Chenopodioideae</taxon>
        <taxon>Atripliceae</taxon>
        <taxon>Chenopodium</taxon>
    </lineage>
</organism>
<dbReference type="Gramene" id="AUR62019999-RA">
    <property type="protein sequence ID" value="AUR62019999-RA:cds"/>
    <property type="gene ID" value="AUR62019999"/>
</dbReference>
<reference evidence="2" key="1">
    <citation type="journal article" date="2017" name="Nature">
        <title>The genome of Chenopodium quinoa.</title>
        <authorList>
            <person name="Jarvis D.E."/>
            <person name="Ho Y.S."/>
            <person name="Lightfoot D.J."/>
            <person name="Schmoeckel S.M."/>
            <person name="Li B."/>
            <person name="Borm T.J.A."/>
            <person name="Ohyanagi H."/>
            <person name="Mineta K."/>
            <person name="Michell C.T."/>
            <person name="Saber N."/>
            <person name="Kharbatia N.M."/>
            <person name="Rupper R.R."/>
            <person name="Sharp A.R."/>
            <person name="Dally N."/>
            <person name="Boughton B.A."/>
            <person name="Woo Y.H."/>
            <person name="Gao G."/>
            <person name="Schijlen E.G.W.M."/>
            <person name="Guo X."/>
            <person name="Momin A.A."/>
            <person name="Negrao S."/>
            <person name="Al-Babili S."/>
            <person name="Gehring C."/>
            <person name="Roessner U."/>
            <person name="Jung C."/>
            <person name="Murphy K."/>
            <person name="Arold S.T."/>
            <person name="Gojobori T."/>
            <person name="van der Linden C.G."/>
            <person name="van Loo E.N."/>
            <person name="Jellen E.N."/>
            <person name="Maughan P.J."/>
            <person name="Tester M."/>
        </authorList>
    </citation>
    <scope>NUCLEOTIDE SEQUENCE [LARGE SCALE GENOMIC DNA]</scope>
    <source>
        <strain evidence="2">cv. PI 614886</strain>
    </source>
</reference>
<dbReference type="PANTHER" id="PTHR31549">
    <property type="entry name" value="PROTEIN, PUTATIVE (DUF247)-RELATED-RELATED"/>
    <property type="match status" value="1"/>
</dbReference>
<evidence type="ECO:0000256" key="1">
    <source>
        <dbReference type="SAM" id="MobiDB-lite"/>
    </source>
</evidence>
<dbReference type="AlphaFoldDB" id="A0A803LWZ8"/>
<sequence>MKMSTSSSNSNLGWSQHIETILQVKDAAKRPVCIYKVPRILRDLKPEAYEPQLIGLGPYHHCRDNLFLMEHNKLIASKKYIDLDDKLLAWIMVIDSIFLVQFLLGIDDRENASCLWDSTRTRYLLDQNQSAYHSILKDIMKLENQIPIFVLNRIFHLSASDITGDYDYDHPLHTQTHHEANDDHYDHRIPMMLKMILLKACLKLSPLPTNETHLISHGNKEYAHLLELMYYLIVPKADTLISHSEYSIDQEGKRAENKDQEKRQKFNWSPDKWSIKLATFDQLRIVQKIKQIKPVQVIYRITRIVIEVIPSISSNSWKQKSETIDPEKGGNSHSNREGAPTVEEIAIPSVSKLESIGVQFCHTDGPITSINFDKRSRKFHLPAITIDDNTEVIIRNLVAYEAQAFPCPLYLARYTELMDGIIDTPEDVKLLRNKGIIKSYLKKDEYVAELWNGMSRSIRLSRVPSIDKAIEEVNKYYKNNTKVKFMNFTKECMFVVGGFLCSF</sequence>
<dbReference type="OMA" id="DEAQWII"/>
<evidence type="ECO:0000313" key="2">
    <source>
        <dbReference type="EnsemblPlants" id="AUR62019999-RA:cds"/>
    </source>
</evidence>
<dbReference type="InterPro" id="IPR004158">
    <property type="entry name" value="DUF247_pln"/>
</dbReference>
<dbReference type="Pfam" id="PF03140">
    <property type="entry name" value="DUF247"/>
    <property type="match status" value="1"/>
</dbReference>